<evidence type="ECO:0000256" key="4">
    <source>
        <dbReference type="ARBA" id="ARBA00022475"/>
    </source>
</evidence>
<name>A0A5C6RQC6_9FLAO</name>
<accession>A0A5C6RQC6</accession>
<dbReference type="InterPro" id="IPR050398">
    <property type="entry name" value="HssS/ArlS-like"/>
</dbReference>
<proteinExistence type="predicted"/>
<dbReference type="AlphaFoldDB" id="A0A5C6RQC6"/>
<dbReference type="OrthoDB" id="9776727at2"/>
<feature type="transmembrane region" description="Helical" evidence="14">
    <location>
        <begin position="302"/>
        <end position="323"/>
    </location>
</feature>
<evidence type="ECO:0000256" key="5">
    <source>
        <dbReference type="ARBA" id="ARBA00022553"/>
    </source>
</evidence>
<dbReference type="RefSeq" id="WP_147101680.1">
    <property type="nucleotide sequence ID" value="NZ_VOOS01000005.1"/>
</dbReference>
<feature type="transmembrane region" description="Helical" evidence="14">
    <location>
        <begin position="9"/>
        <end position="30"/>
    </location>
</feature>
<comment type="caution">
    <text evidence="16">The sequence shown here is derived from an EMBL/GenBank/DDBJ whole genome shotgun (WGS) entry which is preliminary data.</text>
</comment>
<dbReference type="EMBL" id="VOOS01000005">
    <property type="protein sequence ID" value="TXB64367.1"/>
    <property type="molecule type" value="Genomic_DNA"/>
</dbReference>
<organism evidence="16 17">
    <name type="scientific">Vicingus serpentipes</name>
    <dbReference type="NCBI Taxonomy" id="1926625"/>
    <lineage>
        <taxon>Bacteria</taxon>
        <taxon>Pseudomonadati</taxon>
        <taxon>Bacteroidota</taxon>
        <taxon>Flavobacteriia</taxon>
        <taxon>Flavobacteriales</taxon>
        <taxon>Vicingaceae</taxon>
        <taxon>Vicingus</taxon>
    </lineage>
</organism>
<evidence type="ECO:0000313" key="16">
    <source>
        <dbReference type="EMBL" id="TXB64367.1"/>
    </source>
</evidence>
<evidence type="ECO:0000256" key="8">
    <source>
        <dbReference type="ARBA" id="ARBA00022741"/>
    </source>
</evidence>
<dbReference type="PANTHER" id="PTHR45528">
    <property type="entry name" value="SENSOR HISTIDINE KINASE CPXA"/>
    <property type="match status" value="1"/>
</dbReference>
<dbReference type="SMART" id="SM00387">
    <property type="entry name" value="HATPase_c"/>
    <property type="match status" value="1"/>
</dbReference>
<feature type="transmembrane region" description="Helical" evidence="14">
    <location>
        <begin position="343"/>
        <end position="363"/>
    </location>
</feature>
<dbReference type="InterPro" id="IPR003594">
    <property type="entry name" value="HATPase_dom"/>
</dbReference>
<dbReference type="Pfam" id="PF00512">
    <property type="entry name" value="HisKA"/>
    <property type="match status" value="1"/>
</dbReference>
<comment type="subcellular location">
    <subcellularLocation>
        <location evidence="2">Cell membrane</location>
        <topology evidence="2">Multi-pass membrane protein</topology>
    </subcellularLocation>
</comment>
<keyword evidence="12" id="KW-0902">Two-component regulatory system</keyword>
<keyword evidence="10" id="KW-0067">ATP-binding</keyword>
<dbReference type="EC" id="2.7.13.3" evidence="3"/>
<dbReference type="GO" id="GO:0005524">
    <property type="term" value="F:ATP binding"/>
    <property type="evidence" value="ECO:0007669"/>
    <property type="project" value="UniProtKB-KW"/>
</dbReference>
<evidence type="ECO:0000313" key="17">
    <source>
        <dbReference type="Proteomes" id="UP000321721"/>
    </source>
</evidence>
<dbReference type="PRINTS" id="PR00344">
    <property type="entry name" value="BCTRLSENSOR"/>
</dbReference>
<dbReference type="CDD" id="cd00075">
    <property type="entry name" value="HATPase"/>
    <property type="match status" value="1"/>
</dbReference>
<keyword evidence="13 14" id="KW-0472">Membrane</keyword>
<evidence type="ECO:0000256" key="11">
    <source>
        <dbReference type="ARBA" id="ARBA00022989"/>
    </source>
</evidence>
<evidence type="ECO:0000256" key="9">
    <source>
        <dbReference type="ARBA" id="ARBA00022777"/>
    </source>
</evidence>
<dbReference type="PROSITE" id="PS50109">
    <property type="entry name" value="HIS_KIN"/>
    <property type="match status" value="1"/>
</dbReference>
<evidence type="ECO:0000256" key="2">
    <source>
        <dbReference type="ARBA" id="ARBA00004651"/>
    </source>
</evidence>
<evidence type="ECO:0000256" key="6">
    <source>
        <dbReference type="ARBA" id="ARBA00022679"/>
    </source>
</evidence>
<dbReference type="SMART" id="SM00388">
    <property type="entry name" value="HisKA"/>
    <property type="match status" value="1"/>
</dbReference>
<feature type="transmembrane region" description="Helical" evidence="14">
    <location>
        <begin position="696"/>
        <end position="714"/>
    </location>
</feature>
<feature type="transmembrane region" description="Helical" evidence="14">
    <location>
        <begin position="375"/>
        <end position="395"/>
    </location>
</feature>
<feature type="domain" description="Histidine kinase" evidence="15">
    <location>
        <begin position="994"/>
        <end position="1204"/>
    </location>
</feature>
<dbReference type="Gene3D" id="3.30.565.10">
    <property type="entry name" value="Histidine kinase-like ATPase, C-terminal domain"/>
    <property type="match status" value="1"/>
</dbReference>
<dbReference type="SUPFAM" id="SSF55874">
    <property type="entry name" value="ATPase domain of HSP90 chaperone/DNA topoisomerase II/histidine kinase"/>
    <property type="match status" value="1"/>
</dbReference>
<evidence type="ECO:0000256" key="10">
    <source>
        <dbReference type="ARBA" id="ARBA00022840"/>
    </source>
</evidence>
<keyword evidence="6" id="KW-0808">Transferase</keyword>
<keyword evidence="4" id="KW-1003">Cell membrane</keyword>
<feature type="transmembrane region" description="Helical" evidence="14">
    <location>
        <begin position="197"/>
        <end position="217"/>
    </location>
</feature>
<evidence type="ECO:0000256" key="13">
    <source>
        <dbReference type="ARBA" id="ARBA00023136"/>
    </source>
</evidence>
<keyword evidence="11 14" id="KW-1133">Transmembrane helix</keyword>
<feature type="transmembrane region" description="Helical" evidence="14">
    <location>
        <begin position="426"/>
        <end position="445"/>
    </location>
</feature>
<dbReference type="Pfam" id="PF02518">
    <property type="entry name" value="HATPase_c"/>
    <property type="match status" value="1"/>
</dbReference>
<dbReference type="SUPFAM" id="SSF47384">
    <property type="entry name" value="Homodimeric domain of signal transducing histidine kinase"/>
    <property type="match status" value="1"/>
</dbReference>
<dbReference type="InterPro" id="IPR005467">
    <property type="entry name" value="His_kinase_dom"/>
</dbReference>
<dbReference type="InterPro" id="IPR036890">
    <property type="entry name" value="HATPase_C_sf"/>
</dbReference>
<dbReference type="CDD" id="cd00082">
    <property type="entry name" value="HisKA"/>
    <property type="match status" value="1"/>
</dbReference>
<evidence type="ECO:0000256" key="7">
    <source>
        <dbReference type="ARBA" id="ARBA00022692"/>
    </source>
</evidence>
<dbReference type="Gene3D" id="6.10.340.10">
    <property type="match status" value="1"/>
</dbReference>
<keyword evidence="17" id="KW-1185">Reference proteome</keyword>
<dbReference type="GO" id="GO:0005886">
    <property type="term" value="C:plasma membrane"/>
    <property type="evidence" value="ECO:0007669"/>
    <property type="project" value="UniProtKB-SubCell"/>
</dbReference>
<feature type="transmembrane region" description="Helical" evidence="14">
    <location>
        <begin position="734"/>
        <end position="755"/>
    </location>
</feature>
<feature type="transmembrane region" description="Helical" evidence="14">
    <location>
        <begin position="229"/>
        <end position="248"/>
    </location>
</feature>
<dbReference type="Proteomes" id="UP000321721">
    <property type="component" value="Unassembled WGS sequence"/>
</dbReference>
<keyword evidence="8" id="KW-0547">Nucleotide-binding</keyword>
<dbReference type="InterPro" id="IPR036097">
    <property type="entry name" value="HisK_dim/P_sf"/>
</dbReference>
<dbReference type="InterPro" id="IPR003661">
    <property type="entry name" value="HisK_dim/P_dom"/>
</dbReference>
<dbReference type="GO" id="GO:0000155">
    <property type="term" value="F:phosphorelay sensor kinase activity"/>
    <property type="evidence" value="ECO:0007669"/>
    <property type="project" value="InterPro"/>
</dbReference>
<sequence length="1204" mass="138504">MKKQRYIPFIYLIIGVVILLFLELFPHLFYSTSFNIKAFNAVLHQKETIALNKLNELKSEQDNFSSFKNFNSFEEQGISFYVLKDDNIVFWTSATTPIDSLSKFSDDEGIIHLKNGWYHYIKSKNKQHTYLALILIKHQYSISNNYLSPSFHKSFNLHSDIELLFHEDSEAHKIYSLKGKFLFALNELQFNYKSSNWIMVLLFLSAYVLLILFVYYFSQQVNSLKKYNAIIAAIYVALSYFLFTFYSFPTTLYLQKIFSPSVYAHSAILPSLGNFLLAAITLFAFCLFLIKLIKIQPKKNKLYPLLYLILTSTISLVISNWFVGLINNSNINFDVNYILELSAFSFIGIFIVILLFISIVVLIKATIDSFRNTSFTHNQLVSIYWCIGLITVIIGDFLFQIDWTISSWFLILILIFSAFKTKKYSLYQSTVVIALIALSISYGFIKYNGEKNETTKVSLLKKLAQEKDPVTEYLYENLKLKIEADTVLTNWAGNYWENKNELDKYIIDKYFNGYWSKYDVNTYLCQNEDTLIIEGENVQVSCIDFFNEKIEAENNFSANKDITFLYSGENISSYLAKATIKLNGSLIANLFIELLPKVLSNTEGYPELLLNKKEIDISVNLNKQSFAKYKQGQLTNHVGRFNYNTSIVDNNFRFNDDGIFVTESEGFHHLYYQSNKNTIVVLSSPIKTLFNHVTTFSYFFLLTGFIALLIGLLFNLAPFNWQITSTSFSTKVQLFVTISTFISFLLFGWGTSYYIKQQYSDKNIKSIKEKVQSVLIELENSFGNEEKLGTNLTEFINYQLIKFSNIFYVDINLYDIKGNLISTSRPEIIERGLISDKINPDAYYALNNEKKSVFIHDETISSLNYLSAYVPFRNKKNKIIAYLNLPYFSKQNELETEFSSFFTTLINSYTLLFLISAIIAFVFANYISEPVRLIKEKISALQFGKTNDLIDWQSNDEIGSLVHEYNNKVLELEKSANLLAKSERESAWREMAKQVAHEIKNPLTPMKLSIQHLERSITDNPDDVAERVKRTAKTLIEQIDTLTNIANEFSNFAKMPTAKQEKVNLSEIIETCIDLYQDKKTTISYINNINQAIIVNADKDQMNRAFSNLIKNAIQAIPLDRDGVIEIISTENTNIFKLEIKDNGKGIPEDEQGKIFTPNFTTKSTGMGLGLAMVKNIIENANGTITFNTIENVGTSFFIELPKV</sequence>
<feature type="transmembrane region" description="Helical" evidence="14">
    <location>
        <begin position="909"/>
        <end position="927"/>
    </location>
</feature>
<evidence type="ECO:0000256" key="12">
    <source>
        <dbReference type="ARBA" id="ARBA00023012"/>
    </source>
</evidence>
<keyword evidence="9" id="KW-0418">Kinase</keyword>
<keyword evidence="7 14" id="KW-0812">Transmembrane</keyword>
<evidence type="ECO:0000256" key="14">
    <source>
        <dbReference type="SAM" id="Phobius"/>
    </source>
</evidence>
<evidence type="ECO:0000256" key="1">
    <source>
        <dbReference type="ARBA" id="ARBA00000085"/>
    </source>
</evidence>
<dbReference type="Gene3D" id="1.10.287.130">
    <property type="match status" value="1"/>
</dbReference>
<dbReference type="InterPro" id="IPR004358">
    <property type="entry name" value="Sig_transdc_His_kin-like_C"/>
</dbReference>
<protein>
    <recommendedName>
        <fullName evidence="3">histidine kinase</fullName>
        <ecNumber evidence="3">2.7.13.3</ecNumber>
    </recommendedName>
</protein>
<keyword evidence="5" id="KW-0597">Phosphoprotein</keyword>
<reference evidence="16 17" key="1">
    <citation type="submission" date="2019-08" db="EMBL/GenBank/DDBJ databases">
        <title>Genome of Vicingus serpentipes NCIMB 15042.</title>
        <authorList>
            <person name="Bowman J.P."/>
        </authorList>
    </citation>
    <scope>NUCLEOTIDE SEQUENCE [LARGE SCALE GENOMIC DNA]</scope>
    <source>
        <strain evidence="16 17">NCIMB 15042</strain>
    </source>
</reference>
<dbReference type="PANTHER" id="PTHR45528:SF1">
    <property type="entry name" value="SENSOR HISTIDINE KINASE CPXA"/>
    <property type="match status" value="1"/>
</dbReference>
<comment type="catalytic activity">
    <reaction evidence="1">
        <text>ATP + protein L-histidine = ADP + protein N-phospho-L-histidine.</text>
        <dbReference type="EC" id="2.7.13.3"/>
    </reaction>
</comment>
<evidence type="ECO:0000259" key="15">
    <source>
        <dbReference type="PROSITE" id="PS50109"/>
    </source>
</evidence>
<feature type="transmembrane region" description="Helical" evidence="14">
    <location>
        <begin position="268"/>
        <end position="290"/>
    </location>
</feature>
<evidence type="ECO:0000256" key="3">
    <source>
        <dbReference type="ARBA" id="ARBA00012438"/>
    </source>
</evidence>
<gene>
    <name evidence="16" type="ORF">FRY74_11285</name>
</gene>